<sequence length="268" mass="30825">MPTMERFQEVTVGRKWIAVDGVALQICFFAVDGLLVDTGAKSIADDVLHFASHVHPQQIALTHLHEDHSGMAGQLQARYRVPVYVHPAFVEAAGKPFQIPMYRQRFWGLPDPFKATPVGEWIETERFRFQVISTPGHAEDHIVLYEPNRGWLFSGDLYMAPKVKIVMKQESMPVLMDSLRRVLELDFEMLFCAHAGVVPNGKALLRQKLDHLAWIEEQVDKLAAEGKNLRQITRQLFPKRVPIYYMSRGEWSSTHIVRSFLANRHHFK</sequence>
<proteinExistence type="predicted"/>
<dbReference type="AlphaFoldDB" id="A0A1Y3PMF3"/>
<evidence type="ECO:0000259" key="1">
    <source>
        <dbReference type="SMART" id="SM00849"/>
    </source>
</evidence>
<dbReference type="SMART" id="SM00849">
    <property type="entry name" value="Lactamase_B"/>
    <property type="match status" value="1"/>
</dbReference>
<comment type="caution">
    <text evidence="2">The sequence shown here is derived from an EMBL/GenBank/DDBJ whole genome shotgun (WGS) entry which is preliminary data.</text>
</comment>
<organism evidence="2 3">
    <name type="scientific">Bacillus thermozeamaize</name>
    <dbReference type="NCBI Taxonomy" id="230954"/>
    <lineage>
        <taxon>Bacteria</taxon>
        <taxon>Bacillati</taxon>
        <taxon>Bacillota</taxon>
        <taxon>Bacilli</taxon>
        <taxon>Bacillales</taxon>
        <taxon>Bacillaceae</taxon>
        <taxon>Bacillus</taxon>
    </lineage>
</organism>
<evidence type="ECO:0000313" key="3">
    <source>
        <dbReference type="Proteomes" id="UP000196475"/>
    </source>
</evidence>
<dbReference type="InterPro" id="IPR036866">
    <property type="entry name" value="RibonucZ/Hydroxyglut_hydro"/>
</dbReference>
<gene>
    <name evidence="2" type="ORF">BAA01_10395</name>
</gene>
<name>A0A1Y3PMF3_9BACI</name>
<dbReference type="InterPro" id="IPR001279">
    <property type="entry name" value="Metallo-B-lactamas"/>
</dbReference>
<dbReference type="Pfam" id="PF00753">
    <property type="entry name" value="Lactamase_B"/>
    <property type="match status" value="1"/>
</dbReference>
<dbReference type="PANTHER" id="PTHR23131:SF0">
    <property type="entry name" value="ENDORIBONUCLEASE LACTB2"/>
    <property type="match status" value="1"/>
</dbReference>
<dbReference type="Gene3D" id="3.60.15.10">
    <property type="entry name" value="Ribonuclease Z/Hydroxyacylglutathione hydrolase-like"/>
    <property type="match status" value="1"/>
</dbReference>
<accession>A0A1Y3PMF3</accession>
<reference evidence="3" key="1">
    <citation type="submission" date="2016-06" db="EMBL/GenBank/DDBJ databases">
        <authorList>
            <person name="Nascimento L."/>
            <person name="Pereira R.V."/>
            <person name="Martins L.F."/>
            <person name="Quaggio R.B."/>
            <person name="Silva A.M."/>
            <person name="Setubal J.C."/>
        </authorList>
    </citation>
    <scope>NUCLEOTIDE SEQUENCE [LARGE SCALE GENOMIC DNA]</scope>
</reference>
<dbReference type="InterPro" id="IPR050662">
    <property type="entry name" value="Sec-metab_biosynth-thioest"/>
</dbReference>
<evidence type="ECO:0000313" key="2">
    <source>
        <dbReference type="EMBL" id="OUM85479.1"/>
    </source>
</evidence>
<dbReference type="PANTHER" id="PTHR23131">
    <property type="entry name" value="ENDORIBONUCLEASE LACTB2"/>
    <property type="match status" value="1"/>
</dbReference>
<dbReference type="SUPFAM" id="SSF56281">
    <property type="entry name" value="Metallo-hydrolase/oxidoreductase"/>
    <property type="match status" value="1"/>
</dbReference>
<feature type="domain" description="Metallo-beta-lactamase" evidence="1">
    <location>
        <begin position="24"/>
        <end position="194"/>
    </location>
</feature>
<dbReference type="Proteomes" id="UP000196475">
    <property type="component" value="Unassembled WGS sequence"/>
</dbReference>
<dbReference type="EMBL" id="LZRT01000101">
    <property type="protein sequence ID" value="OUM85479.1"/>
    <property type="molecule type" value="Genomic_DNA"/>
</dbReference>
<protein>
    <recommendedName>
        <fullName evidence="1">Metallo-beta-lactamase domain-containing protein</fullName>
    </recommendedName>
</protein>